<reference evidence="1 2" key="1">
    <citation type="submission" date="2024-09" db="EMBL/GenBank/DDBJ databases">
        <authorList>
            <person name="Sun Q."/>
            <person name="Mori K."/>
        </authorList>
    </citation>
    <scope>NUCLEOTIDE SEQUENCE [LARGE SCALE GENOMIC DNA]</scope>
    <source>
        <strain evidence="1 2">CCM 8543</strain>
    </source>
</reference>
<dbReference type="Proteomes" id="UP001589755">
    <property type="component" value="Unassembled WGS sequence"/>
</dbReference>
<organism evidence="1 2">
    <name type="scientific">Chelativorans intermedius</name>
    <dbReference type="NCBI Taxonomy" id="515947"/>
    <lineage>
        <taxon>Bacteria</taxon>
        <taxon>Pseudomonadati</taxon>
        <taxon>Pseudomonadota</taxon>
        <taxon>Alphaproteobacteria</taxon>
        <taxon>Hyphomicrobiales</taxon>
        <taxon>Phyllobacteriaceae</taxon>
        <taxon>Chelativorans</taxon>
    </lineage>
</organism>
<gene>
    <name evidence="1" type="ORF">ACFFJ2_19510</name>
</gene>
<protein>
    <recommendedName>
        <fullName evidence="3">CRISPR-associated protein, Cse1 family</fullName>
    </recommendedName>
</protein>
<evidence type="ECO:0000313" key="1">
    <source>
        <dbReference type="EMBL" id="MFC0210580.1"/>
    </source>
</evidence>
<comment type="caution">
    <text evidence="1">The sequence shown here is derived from an EMBL/GenBank/DDBJ whole genome shotgun (WGS) entry which is preliminary data.</text>
</comment>
<dbReference type="EMBL" id="JBHLXD010000063">
    <property type="protein sequence ID" value="MFC0210580.1"/>
    <property type="molecule type" value="Genomic_DNA"/>
</dbReference>
<evidence type="ECO:0000313" key="2">
    <source>
        <dbReference type="Proteomes" id="UP001589755"/>
    </source>
</evidence>
<evidence type="ECO:0008006" key="3">
    <source>
        <dbReference type="Google" id="ProtNLM"/>
    </source>
</evidence>
<proteinExistence type="predicted"/>
<dbReference type="RefSeq" id="WP_261521193.1">
    <property type="nucleotide sequence ID" value="NZ_JAODNW010000016.1"/>
</dbReference>
<keyword evidence="2" id="KW-1185">Reference proteome</keyword>
<accession>A0ABV6DD47</accession>
<name>A0ABV6DD47_9HYPH</name>
<sequence>MYNLLSQSLIQAKPLGPLTLAGVLAALARDAVESFPALRPHQAMFWHMFLVQLAALALHRAGRDRPPEDEAAWAALLRGLTPAFAEDEPWCLVVDDWSKPAFLQPPVPDDVEFDNEAPTPDAIDLLITAKNHDLKQAIARAGTPEDWIFALVSLQTGEGYGGRNPKKGTFYFGIARMNGGSSSRAMLTLAPLPGADEKVMAPRPGAWFSRDVRTLLAKREEMLDQTKLDYPDTGLGLTWLAPWPEGEQLQTGDLDIWFIEVCRRVRLLSRSGRFVGLKGTSKATRINAKHLKGVVGDPWAPIHRQESKSLTIGDDGDFHYRILVELLFSGEWIMPLLARRAPFETAETPVAIVAQALARGTSKTGGFRSRLVPVSSPAARSGWNRGAREKLNLLARDQIDTIKRFDRALAYALALAAADGVHDNVKREFYVYTKPARAHLERHADSIFFAHLWRQFEAAEQDEAVRQAAEADFVRDLWQRTRDIFEEFLPTMPCPSLYRHRAEARARAALWGNRDLRRNHPEIFEHKEKGGEDVA</sequence>